<feature type="compositionally biased region" description="Acidic residues" evidence="1">
    <location>
        <begin position="33"/>
        <end position="50"/>
    </location>
</feature>
<comment type="caution">
    <text evidence="2">The sequence shown here is derived from an EMBL/GenBank/DDBJ whole genome shotgun (WGS) entry which is preliminary data.</text>
</comment>
<dbReference type="EMBL" id="JBJJXI010000056">
    <property type="protein sequence ID" value="KAL3399247.1"/>
    <property type="molecule type" value="Genomic_DNA"/>
</dbReference>
<reference evidence="2 3" key="1">
    <citation type="journal article" date="2024" name="bioRxiv">
        <title>A reference genome for Trichogramma kaykai: A tiny desert-dwelling parasitoid wasp with competing sex-ratio distorters.</title>
        <authorList>
            <person name="Culotta J."/>
            <person name="Lindsey A.R."/>
        </authorList>
    </citation>
    <scope>NUCLEOTIDE SEQUENCE [LARGE SCALE GENOMIC DNA]</scope>
    <source>
        <strain evidence="2 3">KSX58</strain>
    </source>
</reference>
<evidence type="ECO:0000256" key="1">
    <source>
        <dbReference type="SAM" id="MobiDB-lite"/>
    </source>
</evidence>
<feature type="region of interest" description="Disordered" evidence="1">
    <location>
        <begin position="28"/>
        <end position="50"/>
    </location>
</feature>
<evidence type="ECO:0000313" key="3">
    <source>
        <dbReference type="Proteomes" id="UP001627154"/>
    </source>
</evidence>
<accession>A0ABD2X1K8</accession>
<gene>
    <name evidence="2" type="ORF">TKK_007133</name>
</gene>
<evidence type="ECO:0000313" key="2">
    <source>
        <dbReference type="EMBL" id="KAL3399247.1"/>
    </source>
</evidence>
<feature type="region of interest" description="Disordered" evidence="1">
    <location>
        <begin position="95"/>
        <end position="117"/>
    </location>
</feature>
<organism evidence="2 3">
    <name type="scientific">Trichogramma kaykai</name>
    <dbReference type="NCBI Taxonomy" id="54128"/>
    <lineage>
        <taxon>Eukaryota</taxon>
        <taxon>Metazoa</taxon>
        <taxon>Ecdysozoa</taxon>
        <taxon>Arthropoda</taxon>
        <taxon>Hexapoda</taxon>
        <taxon>Insecta</taxon>
        <taxon>Pterygota</taxon>
        <taxon>Neoptera</taxon>
        <taxon>Endopterygota</taxon>
        <taxon>Hymenoptera</taxon>
        <taxon>Apocrita</taxon>
        <taxon>Proctotrupomorpha</taxon>
        <taxon>Chalcidoidea</taxon>
        <taxon>Trichogrammatidae</taxon>
        <taxon>Trichogramma</taxon>
    </lineage>
</organism>
<dbReference type="AlphaFoldDB" id="A0ABD2X1K8"/>
<keyword evidence="3" id="KW-1185">Reference proteome</keyword>
<protein>
    <submittedName>
        <fullName evidence="2">Uncharacterized protein</fullName>
    </submittedName>
</protein>
<proteinExistence type="predicted"/>
<sequence length="149" mass="17008">MFINDLSGYNNTSTFQIIEQTINTGTAKKSDIDDINNTDDTDDTDDEDSVDLDDFNYLSESENDELKLVKSTVEPVQEPIEPSLCETMKPVAKSPQEVLEPVEPSPRKLIQKPKVPKKRRCKSAVLFNLEPKKSKRQIKKNVNENFIYN</sequence>
<name>A0ABD2X1K8_9HYME</name>
<dbReference type="Proteomes" id="UP001627154">
    <property type="component" value="Unassembled WGS sequence"/>
</dbReference>